<protein>
    <recommendedName>
        <fullName evidence="5">Integrase core domain containing protein</fullName>
    </recommendedName>
</protein>
<reference evidence="4" key="1">
    <citation type="journal article" date="2011" name="Nature">
        <title>Genome sequence and analysis of the tuber crop potato.</title>
        <authorList>
            <consortium name="The Potato Genome Sequencing Consortium"/>
        </authorList>
    </citation>
    <scope>NUCLEOTIDE SEQUENCE [LARGE SCALE GENOMIC DNA]</scope>
    <source>
        <strain evidence="4">cv. DM1-3 516 R44</strain>
    </source>
</reference>
<dbReference type="InParanoid" id="M1DIX5"/>
<dbReference type="HOGENOM" id="CLU_029307_6_0_1"/>
<sequence length="264" mass="28941">MAMIMTQLDILAKNFIGDGARSVNAMGVGCVNPDEAKFEALYNEEVNFLATKEEVIVLTIQGRVYVYALILFLGAAGLILEVVVESRHNGQFGDLGRVHRTTQLLTEPPLIAFNFMLLLSLGYVTFDMTRPKVAGRDLPPRKRAKGITINEDATEFWAKTTKLPTIGGKGKGKGKAPAPASPKVSSDSDGIYATHLTTSKRKNQVGERKEQSAVRRVVLRCSVGSPKVTDLEDAEGQSRRAMEMTKGRITEWFGELGLLHRVAH</sequence>
<keyword evidence="2" id="KW-0472">Membrane</keyword>
<organism evidence="3 4">
    <name type="scientific">Solanum tuberosum</name>
    <name type="common">Potato</name>
    <dbReference type="NCBI Taxonomy" id="4113"/>
    <lineage>
        <taxon>Eukaryota</taxon>
        <taxon>Viridiplantae</taxon>
        <taxon>Streptophyta</taxon>
        <taxon>Embryophyta</taxon>
        <taxon>Tracheophyta</taxon>
        <taxon>Spermatophyta</taxon>
        <taxon>Magnoliopsida</taxon>
        <taxon>eudicotyledons</taxon>
        <taxon>Gunneridae</taxon>
        <taxon>Pentapetalae</taxon>
        <taxon>asterids</taxon>
        <taxon>lamiids</taxon>
        <taxon>Solanales</taxon>
        <taxon>Solanaceae</taxon>
        <taxon>Solanoideae</taxon>
        <taxon>Solaneae</taxon>
        <taxon>Solanum</taxon>
    </lineage>
</organism>
<feature type="transmembrane region" description="Helical" evidence="2">
    <location>
        <begin position="104"/>
        <end position="126"/>
    </location>
</feature>
<dbReference type="EnsemblPlants" id="PGSC0003DMT400089788">
    <property type="protein sequence ID" value="PGSC0003DMT400089788"/>
    <property type="gene ID" value="PGSC0003DMG400039359"/>
</dbReference>
<evidence type="ECO:0000256" key="2">
    <source>
        <dbReference type="SAM" id="Phobius"/>
    </source>
</evidence>
<feature type="transmembrane region" description="Helical" evidence="2">
    <location>
        <begin position="64"/>
        <end position="84"/>
    </location>
</feature>
<feature type="compositionally biased region" description="Low complexity" evidence="1">
    <location>
        <begin position="175"/>
        <end position="185"/>
    </location>
</feature>
<evidence type="ECO:0000313" key="4">
    <source>
        <dbReference type="Proteomes" id="UP000011115"/>
    </source>
</evidence>
<keyword evidence="4" id="KW-1185">Reference proteome</keyword>
<reference evidence="3" key="2">
    <citation type="submission" date="2015-06" db="UniProtKB">
        <authorList>
            <consortium name="EnsemblPlants"/>
        </authorList>
    </citation>
    <scope>IDENTIFICATION</scope>
    <source>
        <strain evidence="3">DM1-3 516 R44</strain>
    </source>
</reference>
<name>M1DIX5_SOLTU</name>
<feature type="region of interest" description="Disordered" evidence="1">
    <location>
        <begin position="165"/>
        <end position="190"/>
    </location>
</feature>
<dbReference type="PaxDb" id="4113-PGSC0003DMT400089788"/>
<evidence type="ECO:0000256" key="1">
    <source>
        <dbReference type="SAM" id="MobiDB-lite"/>
    </source>
</evidence>
<dbReference type="Gramene" id="PGSC0003DMT400089788">
    <property type="protein sequence ID" value="PGSC0003DMT400089788"/>
    <property type="gene ID" value="PGSC0003DMG400039359"/>
</dbReference>
<evidence type="ECO:0000313" key="3">
    <source>
        <dbReference type="EnsemblPlants" id="PGSC0003DMT400089788"/>
    </source>
</evidence>
<accession>M1DIX5</accession>
<evidence type="ECO:0008006" key="5">
    <source>
        <dbReference type="Google" id="ProtNLM"/>
    </source>
</evidence>
<dbReference type="Proteomes" id="UP000011115">
    <property type="component" value="Unassembled WGS sequence"/>
</dbReference>
<proteinExistence type="predicted"/>
<keyword evidence="2" id="KW-0812">Transmembrane</keyword>
<keyword evidence="2" id="KW-1133">Transmembrane helix</keyword>
<dbReference type="AlphaFoldDB" id="M1DIX5"/>